<dbReference type="Gene3D" id="3.20.20.70">
    <property type="entry name" value="Aldolase class I"/>
    <property type="match status" value="1"/>
</dbReference>
<dbReference type="SUPFAM" id="SSF51569">
    <property type="entry name" value="Aldolase"/>
    <property type="match status" value="1"/>
</dbReference>
<dbReference type="CDD" id="cd00502">
    <property type="entry name" value="DHQase_I"/>
    <property type="match status" value="1"/>
</dbReference>
<accession>A0A133UGC2</accession>
<evidence type="ECO:0000313" key="5">
    <source>
        <dbReference type="EMBL" id="KXA93278.1"/>
    </source>
</evidence>
<dbReference type="PANTHER" id="PTHR43699">
    <property type="entry name" value="3-DEHYDROQUINATE DEHYDRATASE"/>
    <property type="match status" value="1"/>
</dbReference>
<comment type="similarity">
    <text evidence="4">Belongs to the type-I 3-dehydroquinase family.</text>
</comment>
<dbReference type="Proteomes" id="UP000070373">
    <property type="component" value="Unassembled WGS sequence"/>
</dbReference>
<keyword evidence="4" id="KW-0057">Aromatic amino acid biosynthesis</keyword>
<evidence type="ECO:0000256" key="1">
    <source>
        <dbReference type="ARBA" id="ARBA00001864"/>
    </source>
</evidence>
<name>A0A133UGC2_9EURY</name>
<comment type="catalytic activity">
    <reaction evidence="1 4">
        <text>3-dehydroquinate = 3-dehydroshikimate + H2O</text>
        <dbReference type="Rhea" id="RHEA:21096"/>
        <dbReference type="ChEBI" id="CHEBI:15377"/>
        <dbReference type="ChEBI" id="CHEBI:16630"/>
        <dbReference type="ChEBI" id="CHEBI:32364"/>
        <dbReference type="EC" id="4.2.1.10"/>
    </reaction>
</comment>
<dbReference type="InterPro" id="IPR050146">
    <property type="entry name" value="Type-I_3-dehydroquinase"/>
</dbReference>
<comment type="pathway">
    <text evidence="4">Metabolic intermediate biosynthesis; chorismate biosynthesis; chorismate from D-erythrose 4-phosphate and phosphoenolpyruvate: step 3/7.</text>
</comment>
<evidence type="ECO:0000256" key="4">
    <source>
        <dbReference type="HAMAP-Rule" id="MF_00214"/>
    </source>
</evidence>
<dbReference type="NCBIfam" id="TIGR01093">
    <property type="entry name" value="aroD"/>
    <property type="match status" value="1"/>
</dbReference>
<protein>
    <recommendedName>
        <fullName evidence="4">3-dehydroquinate dehydratase</fullName>
        <shortName evidence="4">3-dehydroquinase</shortName>
        <ecNumber evidence="4">4.2.1.10</ecNumber>
    </recommendedName>
    <alternativeName>
        <fullName evidence="4">Type I DHQase</fullName>
    </alternativeName>
    <alternativeName>
        <fullName evidence="4">Type I dehydroquinase</fullName>
        <shortName evidence="4">DHQ1</shortName>
    </alternativeName>
</protein>
<keyword evidence="6" id="KW-1185">Reference proteome</keyword>
<dbReference type="HAMAP" id="MF_00214">
    <property type="entry name" value="AroD"/>
    <property type="match status" value="1"/>
</dbReference>
<comment type="caution">
    <text evidence="4">Lacks conserved residue(s) required for the propagation of feature annotation.</text>
</comment>
<dbReference type="InterPro" id="IPR013785">
    <property type="entry name" value="Aldolase_TIM"/>
</dbReference>
<dbReference type="GO" id="GO:0009423">
    <property type="term" value="P:chorismate biosynthetic process"/>
    <property type="evidence" value="ECO:0007669"/>
    <property type="project" value="UniProtKB-UniRule"/>
</dbReference>
<dbReference type="EMBL" id="LHXN01000010">
    <property type="protein sequence ID" value="KXA93278.1"/>
    <property type="molecule type" value="Genomic_DNA"/>
</dbReference>
<dbReference type="AlphaFoldDB" id="A0A133UGC2"/>
<dbReference type="InterPro" id="IPR001381">
    <property type="entry name" value="DHquinase_I"/>
</dbReference>
<sequence>MGRKLDSMENILEKSIEEGADLIELRLDKLEETVGWEKLLREDVPTIVTNRTDKEGGHFQGSENERVRILLDAIASGASCVDIELSTPEERRNEILEAAEDRGTSVIISFHDFQGVPPKQDLMRKTESMIEAGCDFAKIVCFANDAQEALEMLDFLILASEKIETPVISFAMGEEGEFTRIAAPLLGSPITYAPAGENTAPGQMDISTTKNLLKCWD</sequence>
<dbReference type="GO" id="GO:0009073">
    <property type="term" value="P:aromatic amino acid family biosynthetic process"/>
    <property type="evidence" value="ECO:0007669"/>
    <property type="project" value="UniProtKB-KW"/>
</dbReference>
<dbReference type="GO" id="GO:0008652">
    <property type="term" value="P:amino acid biosynthetic process"/>
    <property type="evidence" value="ECO:0007669"/>
    <property type="project" value="UniProtKB-KW"/>
</dbReference>
<feature type="binding site" evidence="4">
    <location>
        <position position="199"/>
    </location>
    <ligand>
        <name>3-dehydroquinate</name>
        <dbReference type="ChEBI" id="CHEBI:32364"/>
    </ligand>
</feature>
<feature type="binding site" evidence="4">
    <location>
        <begin position="24"/>
        <end position="26"/>
    </location>
    <ligand>
        <name>3-dehydroquinate</name>
        <dbReference type="ChEBI" id="CHEBI:32364"/>
    </ligand>
</feature>
<dbReference type="PANTHER" id="PTHR43699:SF1">
    <property type="entry name" value="3-DEHYDROQUINATE DEHYDRATASE"/>
    <property type="match status" value="1"/>
</dbReference>
<dbReference type="EC" id="4.2.1.10" evidence="4"/>
<organism evidence="5 6">
    <name type="scientific">candidate division MSBL1 archaeon SCGC-AAA259E17</name>
    <dbReference type="NCBI Taxonomy" id="1698263"/>
    <lineage>
        <taxon>Archaea</taxon>
        <taxon>Methanobacteriati</taxon>
        <taxon>Methanobacteriota</taxon>
        <taxon>candidate division MSBL1</taxon>
    </lineage>
</organism>
<comment type="function">
    <text evidence="4">Involved in the third step of the chorismate pathway, which leads to the biosynthesis of aromatic amino acids. Catalyzes the cis-dehydration of 3-dehydroquinate (DHQ) and introduces the first double bond of the aromatic ring to yield 3-dehydroshikimate.</text>
</comment>
<keyword evidence="2 4" id="KW-0456">Lyase</keyword>
<dbReference type="Pfam" id="PF01487">
    <property type="entry name" value="DHquinase_I"/>
    <property type="match status" value="1"/>
</dbReference>
<reference evidence="5 6" key="1">
    <citation type="journal article" date="2016" name="Sci. Rep.">
        <title>Metabolic traits of an uncultured archaeal lineage -MSBL1- from brine pools of the Red Sea.</title>
        <authorList>
            <person name="Mwirichia R."/>
            <person name="Alam I."/>
            <person name="Rashid M."/>
            <person name="Vinu M."/>
            <person name="Ba-Alawi W."/>
            <person name="Anthony Kamau A."/>
            <person name="Kamanda Ngugi D."/>
            <person name="Goker M."/>
            <person name="Klenk H.P."/>
            <person name="Bajic V."/>
            <person name="Stingl U."/>
        </authorList>
    </citation>
    <scope>NUCLEOTIDE SEQUENCE [LARGE SCALE GENOMIC DNA]</scope>
    <source>
        <strain evidence="5">SCGC-AAA259E17</strain>
    </source>
</reference>
<feature type="binding site" evidence="4">
    <location>
        <position position="180"/>
    </location>
    <ligand>
        <name>3-dehydroquinate</name>
        <dbReference type="ChEBI" id="CHEBI:32364"/>
    </ligand>
</feature>
<proteinExistence type="inferred from homology"/>
<feature type="binding site" evidence="4">
    <location>
        <position position="51"/>
    </location>
    <ligand>
        <name>3-dehydroquinate</name>
        <dbReference type="ChEBI" id="CHEBI:32364"/>
    </ligand>
</feature>
<keyword evidence="4" id="KW-0028">Amino-acid biosynthesis</keyword>
<evidence type="ECO:0000313" key="6">
    <source>
        <dbReference type="Proteomes" id="UP000070373"/>
    </source>
</evidence>
<evidence type="ECO:0000256" key="2">
    <source>
        <dbReference type="ARBA" id="ARBA00023239"/>
    </source>
</evidence>
<gene>
    <name evidence="4" type="primary">aroD</name>
    <name evidence="5" type="ORF">AKJ64_01020</name>
</gene>
<evidence type="ECO:0000256" key="3">
    <source>
        <dbReference type="ARBA" id="ARBA00023270"/>
    </source>
</evidence>
<comment type="subunit">
    <text evidence="4">Homodimer.</text>
</comment>
<dbReference type="GO" id="GO:0046279">
    <property type="term" value="P:3,4-dihydroxybenzoate biosynthetic process"/>
    <property type="evidence" value="ECO:0007669"/>
    <property type="project" value="TreeGrafter"/>
</dbReference>
<dbReference type="GO" id="GO:0003855">
    <property type="term" value="F:3-dehydroquinate dehydratase activity"/>
    <property type="evidence" value="ECO:0007669"/>
    <property type="project" value="UniProtKB-UniRule"/>
</dbReference>
<comment type="caution">
    <text evidence="5">The sequence shown here is derived from an EMBL/GenBank/DDBJ whole genome shotgun (WGS) entry which is preliminary data.</text>
</comment>
<feature type="active site" description="Proton donor/acceptor" evidence="4">
    <location>
        <position position="111"/>
    </location>
</feature>
<feature type="active site" description="Schiff-base intermediate with substrate" evidence="4">
    <location>
        <position position="138"/>
    </location>
</feature>
<feature type="binding site" evidence="4">
    <location>
        <position position="203"/>
    </location>
    <ligand>
        <name>3-dehydroquinate</name>
        <dbReference type="ChEBI" id="CHEBI:32364"/>
    </ligand>
</feature>
<keyword evidence="3 4" id="KW-0704">Schiff base</keyword>
<dbReference type="UniPathway" id="UPA00053">
    <property type="reaction ID" value="UER00086"/>
</dbReference>